<evidence type="ECO:0000313" key="2">
    <source>
        <dbReference type="EMBL" id="EAN76927.1"/>
    </source>
</evidence>
<proteinExistence type="predicted"/>
<feature type="chain" id="PRO_5004221927" evidence="1">
    <location>
        <begin position="20"/>
        <end position="32"/>
    </location>
</feature>
<dbReference type="PaxDb" id="5691-EAN76927"/>
<feature type="signal peptide" evidence="1">
    <location>
        <begin position="1"/>
        <end position="19"/>
    </location>
</feature>
<accession>Q38E43</accession>
<protein>
    <submittedName>
        <fullName evidence="2">Uncharacterized protein</fullName>
    </submittedName>
</protein>
<keyword evidence="1" id="KW-0732">Signal</keyword>
<dbReference type="Proteomes" id="UP000008524">
    <property type="component" value="Chromosome 9"/>
</dbReference>
<evidence type="ECO:0000313" key="3">
    <source>
        <dbReference type="Proteomes" id="UP000008524"/>
    </source>
</evidence>
<dbReference type="AlphaFoldDB" id="Q38E43"/>
<reference evidence="2 3" key="2">
    <citation type="journal article" date="2005" name="Science">
        <title>The genome of the African trypanosome Trypanosoma brucei.</title>
        <authorList>
            <person name="Berriman M."/>
            <person name="Ghedin E."/>
            <person name="Hertz-Fowler C."/>
            <person name="Blandin G."/>
            <person name="Renauld H."/>
            <person name="Bartholomeu D.C."/>
            <person name="Lennard N.J."/>
            <person name="Caler E."/>
            <person name="Hamlin N.E."/>
            <person name="Haas B."/>
            <person name="Bohme U."/>
            <person name="Hannick L."/>
            <person name="Aslett M.A."/>
            <person name="Shallom J."/>
            <person name="Marcello L."/>
            <person name="Hou L."/>
            <person name="Wickstead B."/>
            <person name="Alsmark U.C."/>
            <person name="Arrowsmith C."/>
            <person name="Atkin R.J."/>
            <person name="Barron A.J."/>
            <person name="Bringaud F."/>
            <person name="Brooks K."/>
            <person name="Carrington M."/>
            <person name="Cherevach I."/>
            <person name="Chillingworth T.J."/>
            <person name="Churcher C."/>
            <person name="Clark L.N."/>
            <person name="Corton C.H."/>
            <person name="Cronin A."/>
            <person name="Davies R.M."/>
            <person name="Doggett J."/>
            <person name="Djikeng A."/>
            <person name="Feldblyum T."/>
            <person name="Field M.C."/>
            <person name="Fraser A."/>
            <person name="Goodhead I."/>
            <person name="Hance Z."/>
            <person name="Harper D."/>
            <person name="Harris B.R."/>
            <person name="Hauser H."/>
            <person name="Hostetler J."/>
            <person name="Ivens A."/>
            <person name="Jagels K."/>
            <person name="Johnson D."/>
            <person name="Johnson J."/>
            <person name="Jones K."/>
            <person name="Kerhornou A.X."/>
            <person name="Koo H."/>
            <person name="Larke N."/>
            <person name="Landfear S."/>
            <person name="Larkin C."/>
            <person name="Leech V."/>
            <person name="Line A."/>
            <person name="Lord A."/>
            <person name="Macleod A."/>
            <person name="Mooney P.J."/>
            <person name="Moule S."/>
            <person name="Martin D.M."/>
            <person name="Morgan G.W."/>
            <person name="Mungall K."/>
            <person name="Norbertczak H."/>
            <person name="Ormond D."/>
            <person name="Pai G."/>
            <person name="Peacock C.S."/>
            <person name="Peterson J."/>
            <person name="Quail M.A."/>
            <person name="Rabbinowitsch E."/>
            <person name="Rajandream M.A."/>
            <person name="Reitter C."/>
            <person name="Salzberg S.L."/>
            <person name="Sanders M."/>
            <person name="Schobel S."/>
            <person name="Sharp S."/>
            <person name="Simmonds M."/>
            <person name="Simpson A.J."/>
            <person name="Tallon L."/>
            <person name="Turner C.M."/>
            <person name="Tait A."/>
            <person name="Tivey A.R."/>
            <person name="Van Aken S."/>
            <person name="Walker D."/>
            <person name="Wanless D."/>
            <person name="Wang S."/>
            <person name="White B."/>
            <person name="White O."/>
            <person name="Whitehead S."/>
            <person name="Woodward J."/>
            <person name="Wortman J."/>
            <person name="Adams M.D."/>
            <person name="Embley T.M."/>
            <person name="Gull K."/>
            <person name="Ullu E."/>
            <person name="Barry J.D."/>
            <person name="Fairlamb A.H."/>
            <person name="Opperdoes F."/>
            <person name="Barrell B.G."/>
            <person name="Donelson J.E."/>
            <person name="Hall N."/>
            <person name="Fraser C.M."/>
            <person name="Melville S.E."/>
            <person name="El-Sayed N.M."/>
        </authorList>
    </citation>
    <scope>NUCLEOTIDE SEQUENCE [LARGE SCALE GENOMIC DNA]</scope>
    <source>
        <strain evidence="2 3">927/4 GUTat10.1</strain>
    </source>
</reference>
<dbReference type="KEGG" id="tbr:Tb09.v1.0610"/>
<organism evidence="2 3">
    <name type="scientific">Trypanosoma brucei brucei (strain 927/4 GUTat10.1)</name>
    <dbReference type="NCBI Taxonomy" id="185431"/>
    <lineage>
        <taxon>Eukaryota</taxon>
        <taxon>Discoba</taxon>
        <taxon>Euglenozoa</taxon>
        <taxon>Kinetoplastea</taxon>
        <taxon>Metakinetoplastina</taxon>
        <taxon>Trypanosomatida</taxon>
        <taxon>Trypanosomatidae</taxon>
        <taxon>Trypanosoma</taxon>
    </lineage>
</organism>
<dbReference type="RefSeq" id="XP_827257.1">
    <property type="nucleotide sequence ID" value="XM_822164.1"/>
</dbReference>
<sequence>MDAICVCLFVCFSFRWLRGKCSVCVCVCVSLI</sequence>
<evidence type="ECO:0000256" key="1">
    <source>
        <dbReference type="SAM" id="SignalP"/>
    </source>
</evidence>
<gene>
    <name evidence="2" type="ORF">Tb09.v1.0610</name>
</gene>
<keyword evidence="3" id="KW-1185">Reference proteome</keyword>
<dbReference type="GeneID" id="3660646"/>
<dbReference type="EMBL" id="CM000207">
    <property type="protein sequence ID" value="EAN76927.1"/>
    <property type="molecule type" value="Genomic_DNA"/>
</dbReference>
<name>Q38E43_TRYB2</name>
<dbReference type="InParanoid" id="Q38E43"/>
<reference evidence="2 3" key="1">
    <citation type="journal article" date="2005" name="Science">
        <title>Comparative genomics of trypanosomatid parasitic protozoa.</title>
        <authorList>
            <person name="El-Sayed N.M."/>
            <person name="Myler P.J."/>
            <person name="Blandin G."/>
            <person name="Berriman M."/>
            <person name="Crabtree J."/>
            <person name="Aggarwal G."/>
            <person name="Caler E."/>
            <person name="Renauld H."/>
            <person name="Worthey E.A."/>
            <person name="Hertz-Fowler C."/>
            <person name="Ghedin E."/>
            <person name="Peacock C."/>
            <person name="Bartholomeu D.C."/>
            <person name="Haas B.J."/>
            <person name="Tran A.N."/>
            <person name="Wortman J.R."/>
            <person name="Alsmark U.C."/>
            <person name="Angiuoli S."/>
            <person name="Anupama A."/>
            <person name="Badger J."/>
            <person name="Bringaud F."/>
            <person name="Cadag E."/>
            <person name="Carlton J.M."/>
            <person name="Cerqueira G.C."/>
            <person name="Creasy T."/>
            <person name="Delcher A.L."/>
            <person name="Djikeng A."/>
            <person name="Embley T.M."/>
            <person name="Hauser C."/>
            <person name="Ivens A.C."/>
            <person name="Kummerfeld S.K."/>
            <person name="Pereira-Leal J.B."/>
            <person name="Nilsson D."/>
            <person name="Peterson J."/>
            <person name="Salzberg S.L."/>
            <person name="Shallom J."/>
            <person name="Silva J.C."/>
            <person name="Sundaram J."/>
            <person name="Westenberger S."/>
            <person name="White O."/>
            <person name="Melville S.E."/>
            <person name="Donelson J.E."/>
            <person name="Andersson B."/>
            <person name="Stuart K.D."/>
            <person name="Hall N."/>
        </authorList>
    </citation>
    <scope>NUCLEOTIDE SEQUENCE [LARGE SCALE GENOMIC DNA]</scope>
    <source>
        <strain evidence="2 3">927/4 GUTat10.1</strain>
    </source>
</reference>